<accession>A0AA36H6M1</accession>
<keyword evidence="3" id="KW-1185">Reference proteome</keyword>
<evidence type="ECO:0000313" key="3">
    <source>
        <dbReference type="Proteomes" id="UP001176961"/>
    </source>
</evidence>
<feature type="region of interest" description="Disordered" evidence="1">
    <location>
        <begin position="1"/>
        <end position="61"/>
    </location>
</feature>
<gene>
    <name evidence="2" type="ORF">CYNAS_LOCUS16708</name>
</gene>
<reference evidence="2" key="1">
    <citation type="submission" date="2023-07" db="EMBL/GenBank/DDBJ databases">
        <authorList>
            <consortium name="CYATHOMIX"/>
        </authorList>
    </citation>
    <scope>NUCLEOTIDE SEQUENCE</scope>
    <source>
        <strain evidence="2">N/A</strain>
    </source>
</reference>
<dbReference type="EMBL" id="CATQJL010000316">
    <property type="protein sequence ID" value="CAJ0604725.1"/>
    <property type="molecule type" value="Genomic_DNA"/>
</dbReference>
<proteinExistence type="predicted"/>
<feature type="compositionally biased region" description="Basic and acidic residues" evidence="1">
    <location>
        <begin position="25"/>
        <end position="39"/>
    </location>
</feature>
<evidence type="ECO:0000313" key="2">
    <source>
        <dbReference type="EMBL" id="CAJ0604725.1"/>
    </source>
</evidence>
<protein>
    <submittedName>
        <fullName evidence="2">Uncharacterized protein</fullName>
    </submittedName>
</protein>
<sequence length="90" mass="10151">MKTSVMASEHKGILTQHSTHKNHVKFGEEVKTDEEEHPRPVSPPPKPDEIAAPPPTEPCKIKDEVELLRAGLVNKHGDHLHHHQHSVEEK</sequence>
<dbReference type="AlphaFoldDB" id="A0AA36H6M1"/>
<organism evidence="2 3">
    <name type="scientific">Cylicocyclus nassatus</name>
    <name type="common">Nematode worm</name>
    <dbReference type="NCBI Taxonomy" id="53992"/>
    <lineage>
        <taxon>Eukaryota</taxon>
        <taxon>Metazoa</taxon>
        <taxon>Ecdysozoa</taxon>
        <taxon>Nematoda</taxon>
        <taxon>Chromadorea</taxon>
        <taxon>Rhabditida</taxon>
        <taxon>Rhabditina</taxon>
        <taxon>Rhabditomorpha</taxon>
        <taxon>Strongyloidea</taxon>
        <taxon>Strongylidae</taxon>
        <taxon>Cylicocyclus</taxon>
    </lineage>
</organism>
<name>A0AA36H6M1_CYLNA</name>
<comment type="caution">
    <text evidence="2">The sequence shown here is derived from an EMBL/GenBank/DDBJ whole genome shotgun (WGS) entry which is preliminary data.</text>
</comment>
<evidence type="ECO:0000256" key="1">
    <source>
        <dbReference type="SAM" id="MobiDB-lite"/>
    </source>
</evidence>
<dbReference type="Proteomes" id="UP001176961">
    <property type="component" value="Unassembled WGS sequence"/>
</dbReference>